<dbReference type="Gene3D" id="3.10.450.620">
    <property type="entry name" value="JHP933, nucleotidyltransferase-like core domain"/>
    <property type="match status" value="1"/>
</dbReference>
<dbReference type="Pfam" id="PF08843">
    <property type="entry name" value="AbiEii"/>
    <property type="match status" value="1"/>
</dbReference>
<organism evidence="1 2">
    <name type="scientific">Candidatus Woesebacteria bacterium GW2011_GWA2_33_28</name>
    <dbReference type="NCBI Taxonomy" id="1618561"/>
    <lineage>
        <taxon>Bacteria</taxon>
        <taxon>Candidatus Woeseibacteriota</taxon>
    </lineage>
</organism>
<dbReference type="InterPro" id="IPR014942">
    <property type="entry name" value="AbiEii"/>
</dbReference>
<proteinExistence type="predicted"/>
<evidence type="ECO:0000313" key="1">
    <source>
        <dbReference type="EMBL" id="KKP46385.1"/>
    </source>
</evidence>
<evidence type="ECO:0000313" key="2">
    <source>
        <dbReference type="Proteomes" id="UP000033995"/>
    </source>
</evidence>
<dbReference type="AlphaFoldDB" id="A0A0G0C586"/>
<protein>
    <recommendedName>
        <fullName evidence="3">Nucleotidyl transferase AbiEii/AbiGii toxin family protein</fullName>
    </recommendedName>
</protein>
<evidence type="ECO:0008006" key="3">
    <source>
        <dbReference type="Google" id="ProtNLM"/>
    </source>
</evidence>
<dbReference type="EMBL" id="LBOZ01000011">
    <property type="protein sequence ID" value="KKP46385.1"/>
    <property type="molecule type" value="Genomic_DNA"/>
</dbReference>
<comment type="caution">
    <text evidence="1">The sequence shown here is derived from an EMBL/GenBank/DDBJ whole genome shotgun (WGS) entry which is preliminary data.</text>
</comment>
<reference evidence="1 2" key="1">
    <citation type="journal article" date="2015" name="Nature">
        <title>rRNA introns, odd ribosomes, and small enigmatic genomes across a large radiation of phyla.</title>
        <authorList>
            <person name="Brown C.T."/>
            <person name="Hug L.A."/>
            <person name="Thomas B.C."/>
            <person name="Sharon I."/>
            <person name="Castelle C.J."/>
            <person name="Singh A."/>
            <person name="Wilkins M.J."/>
            <person name="Williams K.H."/>
            <person name="Banfield J.F."/>
        </authorList>
    </citation>
    <scope>NUCLEOTIDE SEQUENCE [LARGE SCALE GENOMIC DNA]</scope>
</reference>
<accession>A0A0G0C586</accession>
<dbReference type="Proteomes" id="UP000033995">
    <property type="component" value="Unassembled WGS sequence"/>
</dbReference>
<gene>
    <name evidence="1" type="ORF">UR38_C0011G0035</name>
</gene>
<name>A0A0G0C586_9BACT</name>
<sequence>MNMILNDLIRVSGESKRLGMSDGYIKNYLREYLQVFILNFIYSSSKFGDNLIFTGGTCLKHVYDLPRLSEDLDFDVIGKLTTKELADGLTKFFNITHMWKEVTVSVKQLDRQILLKFPCLRATELAGMNDSDLLYVKMDLNRDIAKGYNAVVTVKSGYGMNYALVHYDLPSLFAGKISAVLTRRRLSDYFDLLWFLENKVKPNMIRLNNVLGKKITINKLVELLDQKVDELMTKYPLDLKRDLGPFLQNPNLIDRYITNYKESYDVAKQYLTLRSKK</sequence>